<accession>A0ABW3SWM9</accession>
<dbReference type="EMBL" id="JBHTLQ010000001">
    <property type="protein sequence ID" value="MFD1189063.1"/>
    <property type="molecule type" value="Genomic_DNA"/>
</dbReference>
<sequence>MAVWKMMAVAAALLTLPMGAAAGGMNPAPDRKPGEGQGPFKTLIIRGGTLVDGTGAPPVGPVDIIIHDNLIAEIRESARPGQVGAPPKPLPAADQVIDATGQYVLPGFVDMHTHGGTPDKAADLTYVYKLWLAHGVTTVRTVPLVWDDNALVVSEKTRSARNQIVAPRIFNYTTPCSSWGKGPCNTPEQGRAFVRWAAKNGVDGIKFFNFERPEIMAAMLDEAKIQHIGTVAHLSQPGVGRMNAQQAGALGLGTVTHYYGHFESILKDHQIQAFPTDYNYANEEDRFGQAAAIWDQTVEPGSKEWWDYLQAQKANHVTFDPTFTIYSAGRDLMRARNADWHKPYTLPSLWAFYQPSHAHHGSFFFDWTTQHEVTWRRFFERYMQLIHDYQKIGGRVTTGSDSGFIFNLYGFGYIQELELLQEAGLTPLEVVRSATLNGATTLYDPKGEAPPMGEVAPGKLADLVIVPENPLANFKVLYGTGRMKFDETTGQTGMTGGVRYTVKDGIVYDAKALLADVAAMVEAQRAATGK</sequence>
<feature type="signal peptide" evidence="1">
    <location>
        <begin position="1"/>
        <end position="22"/>
    </location>
</feature>
<dbReference type="InterPro" id="IPR011059">
    <property type="entry name" value="Metal-dep_hydrolase_composite"/>
</dbReference>
<dbReference type="Gene3D" id="3.40.50.10910">
    <property type="entry name" value="Amidohydrolase"/>
    <property type="match status" value="1"/>
</dbReference>
<dbReference type="Proteomes" id="UP001597216">
    <property type="component" value="Unassembled WGS sequence"/>
</dbReference>
<evidence type="ECO:0000313" key="3">
    <source>
        <dbReference type="EMBL" id="MFD1189063.1"/>
    </source>
</evidence>
<dbReference type="InterPro" id="IPR006680">
    <property type="entry name" value="Amidohydro-rel"/>
</dbReference>
<name>A0ABW3SWM9_9CAUL</name>
<dbReference type="Gene3D" id="1.20.58.520">
    <property type="entry name" value="Amidohydrolase"/>
    <property type="match status" value="1"/>
</dbReference>
<dbReference type="SUPFAM" id="SSF51556">
    <property type="entry name" value="Metallo-dependent hydrolases"/>
    <property type="match status" value="1"/>
</dbReference>
<evidence type="ECO:0000313" key="4">
    <source>
        <dbReference type="Proteomes" id="UP001597216"/>
    </source>
</evidence>
<dbReference type="RefSeq" id="WP_374345589.1">
    <property type="nucleotide sequence ID" value="NZ_JBHTLQ010000001.1"/>
</dbReference>
<dbReference type="InterPro" id="IPR032466">
    <property type="entry name" value="Metal_Hydrolase"/>
</dbReference>
<keyword evidence="4" id="KW-1185">Reference proteome</keyword>
<evidence type="ECO:0000259" key="2">
    <source>
        <dbReference type="Pfam" id="PF01979"/>
    </source>
</evidence>
<evidence type="ECO:0000256" key="1">
    <source>
        <dbReference type="SAM" id="SignalP"/>
    </source>
</evidence>
<dbReference type="SUPFAM" id="SSF51338">
    <property type="entry name" value="Composite domain of metallo-dependent hydrolases"/>
    <property type="match status" value="1"/>
</dbReference>
<feature type="chain" id="PRO_5046282287" evidence="1">
    <location>
        <begin position="23"/>
        <end position="530"/>
    </location>
</feature>
<protein>
    <submittedName>
        <fullName evidence="3">Amidohydrolase family protein</fullName>
    </submittedName>
</protein>
<feature type="domain" description="Amidohydrolase-related" evidence="2">
    <location>
        <begin position="393"/>
        <end position="475"/>
    </location>
</feature>
<keyword evidence="1" id="KW-0732">Signal</keyword>
<dbReference type="Gene3D" id="3.30.110.90">
    <property type="entry name" value="Amidohydrolase"/>
    <property type="match status" value="1"/>
</dbReference>
<dbReference type="PANTHER" id="PTHR43135:SF3">
    <property type="entry name" value="ALPHA-D-RIBOSE 1-METHYLPHOSPHONATE 5-TRIPHOSPHATE DIPHOSPHATASE"/>
    <property type="match status" value="1"/>
</dbReference>
<comment type="caution">
    <text evidence="3">The sequence shown here is derived from an EMBL/GenBank/DDBJ whole genome shotgun (WGS) entry which is preliminary data.</text>
</comment>
<reference evidence="4" key="1">
    <citation type="journal article" date="2019" name="Int. J. Syst. Evol. Microbiol.">
        <title>The Global Catalogue of Microorganisms (GCM) 10K type strain sequencing project: providing services to taxonomists for standard genome sequencing and annotation.</title>
        <authorList>
            <consortium name="The Broad Institute Genomics Platform"/>
            <consortium name="The Broad Institute Genome Sequencing Center for Infectious Disease"/>
            <person name="Wu L."/>
            <person name="Ma J."/>
        </authorList>
    </citation>
    <scope>NUCLEOTIDE SEQUENCE [LARGE SCALE GENOMIC DNA]</scope>
    <source>
        <strain evidence="4">CCUG 55074</strain>
    </source>
</reference>
<dbReference type="Gene3D" id="3.20.20.140">
    <property type="entry name" value="Metal-dependent hydrolases"/>
    <property type="match status" value="1"/>
</dbReference>
<dbReference type="InterPro" id="IPR051781">
    <property type="entry name" value="Metallo-dep_Hydrolase"/>
</dbReference>
<dbReference type="Gene3D" id="2.30.40.10">
    <property type="entry name" value="Urease, subunit C, domain 1"/>
    <property type="match status" value="2"/>
</dbReference>
<dbReference type="Pfam" id="PF01979">
    <property type="entry name" value="Amidohydro_1"/>
    <property type="match status" value="1"/>
</dbReference>
<dbReference type="PANTHER" id="PTHR43135">
    <property type="entry name" value="ALPHA-D-RIBOSE 1-METHYLPHOSPHONATE 5-TRIPHOSPHATE DIPHOSPHATASE"/>
    <property type="match status" value="1"/>
</dbReference>
<proteinExistence type="predicted"/>
<organism evidence="3 4">
    <name type="scientific">Phenylobacterium conjunctum</name>
    <dbReference type="NCBI Taxonomy" id="1298959"/>
    <lineage>
        <taxon>Bacteria</taxon>
        <taxon>Pseudomonadati</taxon>
        <taxon>Pseudomonadota</taxon>
        <taxon>Alphaproteobacteria</taxon>
        <taxon>Caulobacterales</taxon>
        <taxon>Caulobacteraceae</taxon>
        <taxon>Phenylobacterium</taxon>
    </lineage>
</organism>
<gene>
    <name evidence="3" type="ORF">ACFQ27_00600</name>
</gene>